<dbReference type="GO" id="GO:0140359">
    <property type="term" value="F:ABC-type transporter activity"/>
    <property type="evidence" value="ECO:0007669"/>
    <property type="project" value="InterPro"/>
</dbReference>
<feature type="transmembrane region" description="Helical" evidence="5">
    <location>
        <begin position="129"/>
        <end position="151"/>
    </location>
</feature>
<proteinExistence type="predicted"/>
<feature type="transmembrane region" description="Helical" evidence="5">
    <location>
        <begin position="163"/>
        <end position="188"/>
    </location>
</feature>
<evidence type="ECO:0000313" key="7">
    <source>
        <dbReference type="EMBL" id="AMR76498.1"/>
    </source>
</evidence>
<dbReference type="RefSeq" id="WP_062796081.1">
    <property type="nucleotide sequence ID" value="NZ_CP014844.1"/>
</dbReference>
<dbReference type="InterPro" id="IPR013525">
    <property type="entry name" value="ABC2_TM"/>
</dbReference>
<gene>
    <name evidence="7" type="ORF">A2G96_01370</name>
</gene>
<keyword evidence="3 5" id="KW-1133">Transmembrane helix</keyword>
<evidence type="ECO:0000256" key="3">
    <source>
        <dbReference type="ARBA" id="ARBA00022989"/>
    </source>
</evidence>
<feature type="domain" description="ABC-2 type transporter transmembrane" evidence="6">
    <location>
        <begin position="13"/>
        <end position="174"/>
    </location>
</feature>
<keyword evidence="8" id="KW-1185">Reference proteome</keyword>
<dbReference type="Proteomes" id="UP000075238">
    <property type="component" value="Chromosome 1"/>
</dbReference>
<keyword evidence="4 5" id="KW-0472">Membrane</keyword>
<evidence type="ECO:0000256" key="2">
    <source>
        <dbReference type="ARBA" id="ARBA00022692"/>
    </source>
</evidence>
<evidence type="ECO:0000259" key="6">
    <source>
        <dbReference type="Pfam" id="PF01061"/>
    </source>
</evidence>
<dbReference type="GO" id="GO:0016020">
    <property type="term" value="C:membrane"/>
    <property type="evidence" value="ECO:0007669"/>
    <property type="project" value="UniProtKB-SubCell"/>
</dbReference>
<dbReference type="OrthoDB" id="8684962at2"/>
<dbReference type="AlphaFoldDB" id="A0A142JEI6"/>
<feature type="transmembrane region" description="Helical" evidence="5">
    <location>
        <begin position="208"/>
        <end position="229"/>
    </location>
</feature>
<name>A0A142JEI6_9BURK</name>
<feature type="transmembrane region" description="Helical" evidence="5">
    <location>
        <begin position="51"/>
        <end position="73"/>
    </location>
</feature>
<organism evidence="7 8">
    <name type="scientific">Cupriavidus nantongensis</name>
    <dbReference type="NCBI Taxonomy" id="1796606"/>
    <lineage>
        <taxon>Bacteria</taxon>
        <taxon>Pseudomonadati</taxon>
        <taxon>Pseudomonadota</taxon>
        <taxon>Betaproteobacteria</taxon>
        <taxon>Burkholderiales</taxon>
        <taxon>Burkholderiaceae</taxon>
        <taxon>Cupriavidus</taxon>
    </lineage>
</organism>
<protein>
    <recommendedName>
        <fullName evidence="6">ABC-2 type transporter transmembrane domain-containing protein</fullName>
    </recommendedName>
</protein>
<evidence type="ECO:0000313" key="8">
    <source>
        <dbReference type="Proteomes" id="UP000075238"/>
    </source>
</evidence>
<sequence length="240" mass="26410">MKSLLDCTRILVVEQIREPIGVFWSLVAPVGYLAFRTSAYGDTESQHYEQSIGWCLAYIAMMTSLFGFGLYLIGRRESGFVRSFLTSVRKRTRFLIAQYLASLCMSLLYGAGFLVLTSNLLTWIPVSEMLRYFAMFAAFCSLFMLASTCLATLPLTFQSASSLLSIAATAIIVIGIGSTTVAGSQALALVNPFLVGARAISETHWERALVIACIGHALMFVCLGVYGAIHQRINPQWSNR</sequence>
<dbReference type="EMBL" id="CP014844">
    <property type="protein sequence ID" value="AMR76498.1"/>
    <property type="molecule type" value="Genomic_DNA"/>
</dbReference>
<evidence type="ECO:0000256" key="4">
    <source>
        <dbReference type="ARBA" id="ARBA00023136"/>
    </source>
</evidence>
<dbReference type="Pfam" id="PF01061">
    <property type="entry name" value="ABC2_membrane"/>
    <property type="match status" value="1"/>
</dbReference>
<reference evidence="7 8" key="1">
    <citation type="submission" date="2016-03" db="EMBL/GenBank/DDBJ databases">
        <title>Complete genome sequence of a novel chlorpyrifos degrading bacterium, Cupriavidus nantongensis sp. X1.</title>
        <authorList>
            <person name="Fang L."/>
        </authorList>
    </citation>
    <scope>NUCLEOTIDE SEQUENCE [LARGE SCALE GENOMIC DNA]</scope>
    <source>
        <strain evidence="7 8">X1</strain>
    </source>
</reference>
<keyword evidence="2 5" id="KW-0812">Transmembrane</keyword>
<feature type="transmembrane region" description="Helical" evidence="5">
    <location>
        <begin position="94"/>
        <end position="117"/>
    </location>
</feature>
<comment type="subcellular location">
    <subcellularLocation>
        <location evidence="1">Membrane</location>
        <topology evidence="1">Multi-pass membrane protein</topology>
    </subcellularLocation>
</comment>
<feature type="transmembrane region" description="Helical" evidence="5">
    <location>
        <begin position="21"/>
        <end position="39"/>
    </location>
</feature>
<evidence type="ECO:0000256" key="1">
    <source>
        <dbReference type="ARBA" id="ARBA00004141"/>
    </source>
</evidence>
<evidence type="ECO:0000256" key="5">
    <source>
        <dbReference type="SAM" id="Phobius"/>
    </source>
</evidence>
<accession>A0A142JEI6</accession>
<dbReference type="KEGG" id="cnan:A2G96_01370"/>